<gene>
    <name evidence="8" type="ORF">C8J28_11741</name>
</gene>
<dbReference type="AlphaFoldDB" id="A0A2T5JVV6"/>
<feature type="transmembrane region" description="Helical" evidence="6">
    <location>
        <begin position="53"/>
        <end position="72"/>
    </location>
</feature>
<evidence type="ECO:0000313" key="8">
    <source>
        <dbReference type="EMBL" id="PTR14272.1"/>
    </source>
</evidence>
<feature type="region of interest" description="Disordered" evidence="5">
    <location>
        <begin position="437"/>
        <end position="482"/>
    </location>
</feature>
<dbReference type="Pfam" id="PF04932">
    <property type="entry name" value="Wzy_C"/>
    <property type="match status" value="1"/>
</dbReference>
<name>A0A2T5JVV6_9RHOB</name>
<dbReference type="EMBL" id="QAOT01000017">
    <property type="protein sequence ID" value="PTR14272.1"/>
    <property type="molecule type" value="Genomic_DNA"/>
</dbReference>
<feature type="transmembrane region" description="Helical" evidence="6">
    <location>
        <begin position="27"/>
        <end position="47"/>
    </location>
</feature>
<feature type="transmembrane region" description="Helical" evidence="6">
    <location>
        <begin position="381"/>
        <end position="400"/>
    </location>
</feature>
<accession>A0A2T5JVV6</accession>
<feature type="transmembrane region" description="Helical" evidence="6">
    <location>
        <begin position="100"/>
        <end position="122"/>
    </location>
</feature>
<organism evidence="8 9">
    <name type="scientific">Cereibacter azotoformans</name>
    <dbReference type="NCBI Taxonomy" id="43057"/>
    <lineage>
        <taxon>Bacteria</taxon>
        <taxon>Pseudomonadati</taxon>
        <taxon>Pseudomonadota</taxon>
        <taxon>Alphaproteobacteria</taxon>
        <taxon>Rhodobacterales</taxon>
        <taxon>Paracoccaceae</taxon>
        <taxon>Cereibacter</taxon>
    </lineage>
</organism>
<dbReference type="GO" id="GO:0016020">
    <property type="term" value="C:membrane"/>
    <property type="evidence" value="ECO:0007669"/>
    <property type="project" value="UniProtKB-SubCell"/>
</dbReference>
<dbReference type="InterPro" id="IPR051533">
    <property type="entry name" value="WaaL-like"/>
</dbReference>
<dbReference type="GO" id="GO:0016874">
    <property type="term" value="F:ligase activity"/>
    <property type="evidence" value="ECO:0007669"/>
    <property type="project" value="UniProtKB-KW"/>
</dbReference>
<feature type="domain" description="O-antigen ligase-related" evidence="7">
    <location>
        <begin position="224"/>
        <end position="354"/>
    </location>
</feature>
<keyword evidence="8" id="KW-0436">Ligase</keyword>
<keyword evidence="2 6" id="KW-0812">Transmembrane</keyword>
<evidence type="ECO:0000256" key="1">
    <source>
        <dbReference type="ARBA" id="ARBA00004141"/>
    </source>
</evidence>
<dbReference type="RefSeq" id="WP_108221821.1">
    <property type="nucleotide sequence ID" value="NZ_QAOT01000017.1"/>
</dbReference>
<evidence type="ECO:0000256" key="3">
    <source>
        <dbReference type="ARBA" id="ARBA00022989"/>
    </source>
</evidence>
<dbReference type="PANTHER" id="PTHR37422:SF13">
    <property type="entry name" value="LIPOPOLYSACCHARIDE BIOSYNTHESIS PROTEIN PA4999-RELATED"/>
    <property type="match status" value="1"/>
</dbReference>
<comment type="caution">
    <text evidence="8">The sequence shown here is derived from an EMBL/GenBank/DDBJ whole genome shotgun (WGS) entry which is preliminary data.</text>
</comment>
<protein>
    <submittedName>
        <fullName evidence="8">O-antigen ligase</fullName>
    </submittedName>
</protein>
<evidence type="ECO:0000256" key="4">
    <source>
        <dbReference type="ARBA" id="ARBA00023136"/>
    </source>
</evidence>
<dbReference type="PANTHER" id="PTHR37422">
    <property type="entry name" value="TEICHURONIC ACID BIOSYNTHESIS PROTEIN TUAE"/>
    <property type="match status" value="1"/>
</dbReference>
<feature type="transmembrane region" description="Helical" evidence="6">
    <location>
        <begin position="339"/>
        <end position="360"/>
    </location>
</feature>
<evidence type="ECO:0000256" key="5">
    <source>
        <dbReference type="SAM" id="MobiDB-lite"/>
    </source>
</evidence>
<dbReference type="InterPro" id="IPR007016">
    <property type="entry name" value="O-antigen_ligase-rel_domated"/>
</dbReference>
<proteinExistence type="predicted"/>
<evidence type="ECO:0000259" key="7">
    <source>
        <dbReference type="Pfam" id="PF04932"/>
    </source>
</evidence>
<keyword evidence="3 6" id="KW-1133">Transmembrane helix</keyword>
<sequence>MTSIPETGSERPGIAPGRAFAPARRKFLVRLIIVALLIPISFEIASIRLTPSLILMMLLFPALLQQFFTRVVPWRMPDLFFFLFIVWQGLSILINNPERFVAFTGQQTLLTLAGYLAGRLFILDREDFVSFVKFWALMSMISVPFALHEALRDDPILLRMVAEHTPFTTFEANDYEARMGLFRAQFVFSHPIHYGLMGALIIVPYALGVGPRLGGAARVVGTGLIGLATFLSVSSGAVLAVLLQLGVLAWYRIAQKVGPPWRVLLASGSLLYIALELASTKNAFAAISGRLAFNAQTAYYRTLIWDYGSAQIMRTPIFGNGYNYWPRLPWMTASIDNHWLYMAMVHGLPALFLMVGAILYAFLAVNRPGLCGDRELDRMRLAWTLSLIGLCMSASTVALWGELQMFVLLLLGAGFWLADTAADAGASREPEVPDRRLRLTRFPPGTPRAEPARRAAAYTRLRSDDPLRTGPVRPISHTRTDT</sequence>
<comment type="subcellular location">
    <subcellularLocation>
        <location evidence="1">Membrane</location>
        <topology evidence="1">Multi-pass membrane protein</topology>
    </subcellularLocation>
</comment>
<reference evidence="8 9" key="1">
    <citation type="submission" date="2018-04" db="EMBL/GenBank/DDBJ databases">
        <title>Genomic Encyclopedia of Type Strains, Phase III (KMG-III): the genomes of soil and plant-associated and newly described type strains.</title>
        <authorList>
            <person name="Whitman W."/>
        </authorList>
    </citation>
    <scope>NUCLEOTIDE SEQUENCE [LARGE SCALE GENOMIC DNA]</scope>
    <source>
        <strain evidence="8 9">KA25</strain>
    </source>
</reference>
<feature type="transmembrane region" description="Helical" evidence="6">
    <location>
        <begin position="79"/>
        <end position="94"/>
    </location>
</feature>
<evidence type="ECO:0000256" key="2">
    <source>
        <dbReference type="ARBA" id="ARBA00022692"/>
    </source>
</evidence>
<keyword evidence="9" id="KW-1185">Reference proteome</keyword>
<evidence type="ECO:0000313" key="9">
    <source>
        <dbReference type="Proteomes" id="UP000244060"/>
    </source>
</evidence>
<dbReference type="OrthoDB" id="264250at2"/>
<feature type="transmembrane region" description="Helical" evidence="6">
    <location>
        <begin position="192"/>
        <end position="210"/>
    </location>
</feature>
<dbReference type="Proteomes" id="UP000244060">
    <property type="component" value="Unassembled WGS sequence"/>
</dbReference>
<evidence type="ECO:0000256" key="6">
    <source>
        <dbReference type="SAM" id="Phobius"/>
    </source>
</evidence>
<feature type="transmembrane region" description="Helical" evidence="6">
    <location>
        <begin position="222"/>
        <end position="251"/>
    </location>
</feature>
<keyword evidence="4 6" id="KW-0472">Membrane</keyword>